<name>A0ABT4VRH8_9HYPH</name>
<reference evidence="2" key="1">
    <citation type="submission" date="2022-11" db="EMBL/GenBank/DDBJ databases">
        <title>Hoeflea poritis sp. nov., isolated from scleractinian coral Porites lutea.</title>
        <authorList>
            <person name="Zhang G."/>
            <person name="Wei Q."/>
            <person name="Cai L."/>
        </authorList>
    </citation>
    <scope>NUCLEOTIDE SEQUENCE</scope>
    <source>
        <strain evidence="2">E7-10</strain>
    </source>
</reference>
<dbReference type="InterPro" id="IPR016537">
    <property type="entry name" value="UCP008159_ABC"/>
</dbReference>
<proteinExistence type="predicted"/>
<evidence type="ECO:0000313" key="3">
    <source>
        <dbReference type="Proteomes" id="UP001148313"/>
    </source>
</evidence>
<keyword evidence="3" id="KW-1185">Reference proteome</keyword>
<accession>A0ABT4VRH8</accession>
<dbReference type="EMBL" id="JAPJZH010000011">
    <property type="protein sequence ID" value="MDA4847209.1"/>
    <property type="molecule type" value="Genomic_DNA"/>
</dbReference>
<protein>
    <submittedName>
        <fullName evidence="2">DUF1007 family protein</fullName>
    </submittedName>
</protein>
<evidence type="ECO:0000313" key="2">
    <source>
        <dbReference type="EMBL" id="MDA4847209.1"/>
    </source>
</evidence>
<feature type="chain" id="PRO_5045603891" evidence="1">
    <location>
        <begin position="24"/>
        <end position="217"/>
    </location>
</feature>
<feature type="signal peptide" evidence="1">
    <location>
        <begin position="1"/>
        <end position="23"/>
    </location>
</feature>
<dbReference type="PIRSF" id="PIRSF008159">
    <property type="entry name" value="UCP008159_ABC"/>
    <property type="match status" value="1"/>
</dbReference>
<gene>
    <name evidence="2" type="ORF">OOZ53_17750</name>
</gene>
<comment type="caution">
    <text evidence="2">The sequence shown here is derived from an EMBL/GenBank/DDBJ whole genome shotgun (WGS) entry which is preliminary data.</text>
</comment>
<dbReference type="InterPro" id="IPR010412">
    <property type="entry name" value="DUF1007"/>
</dbReference>
<keyword evidence="1" id="KW-0732">Signal</keyword>
<evidence type="ECO:0000256" key="1">
    <source>
        <dbReference type="SAM" id="SignalP"/>
    </source>
</evidence>
<dbReference type="Pfam" id="PF06226">
    <property type="entry name" value="DUF1007"/>
    <property type="match status" value="1"/>
</dbReference>
<sequence>MIRSVSIKRLGLACAFTTATASAAFSHPHVFAEARMEVMIDDRETVRELRHVWRFDELFSATVMLEFDANANLKLEPEELAEVGRIVHASLADFDYYTSIIHNGRDIGILAPDGINVDFRDGQLLMFFAVQPEGGLSLDGTTSFGVYDPTMYTAIDFLNDSDLVVAGNTNGCKSAVVRPDVDEILAQNQESLTEAFFNDPAGNDFSKFFATRLELKC</sequence>
<organism evidence="2 3">
    <name type="scientific">Hoeflea poritis</name>
    <dbReference type="NCBI Taxonomy" id="2993659"/>
    <lineage>
        <taxon>Bacteria</taxon>
        <taxon>Pseudomonadati</taxon>
        <taxon>Pseudomonadota</taxon>
        <taxon>Alphaproteobacteria</taxon>
        <taxon>Hyphomicrobiales</taxon>
        <taxon>Rhizobiaceae</taxon>
        <taxon>Hoeflea</taxon>
    </lineage>
</organism>
<dbReference type="Proteomes" id="UP001148313">
    <property type="component" value="Unassembled WGS sequence"/>
</dbReference>